<sequence length="657" mass="71546">MTRLSTYALVLGLLLTASVGMAAVRLPHVFGDHMVLQRRKPLPVWGWAGAGEKVTVSLNGQTKTTKAAKDGTWRVRLDPMEAGGPYQLTVSGKGNSVTLADVLLGEVWICSGQSNMEWQLIASTNGKEEVRRANYPTIRQLFVNKDLSLTPKDDISGEWAVCSPATAAQFTAVGYFFARQLQRDLNVPIGLINTSWGGTHSETWTSREALARDSTLRYMVEKLPADTDEVIREGKQRTQALLQTQQGGLPTAAEQRTFADPGLNTSQWKSMNMPGDWQWGGLPNIDGSVWFRREVLIPEGQSPDNMTLVMGSIDDNDSTFVNGQLVGSKRGMGKRGYTLPAGLLKTGRNVIAVRVEDTGGAGGIVGAADQLKLAGPNDDIPLAGQWQYRAAEISPWSYKPGPNSYPTQLFNAMLLPLIPYAIEGVIWYQGESNAGRSYQYRRAFPAMIQDWRQRWGEGDFPFLFVQLASFDAGGGNSQKGSGWAELREAQTMTLDLPATGMAVTSDIGEPHDIHPKNKQDVGLRLAAEAMRVAYDSAGKAGTQSRGPMFDKMTVANGQVTLSFKNAPGGLMTKDRYGYVRGFEVAGADQQFHYAKAEIRGGSIVVHADSVATPVAVRYGWADDNSDANLYNKGGFPAVPFRMDTWKGVTEGGRFTGQ</sequence>
<dbReference type="AlphaFoldDB" id="A0A7L5DK31"/>
<dbReference type="GO" id="GO:0005975">
    <property type="term" value="P:carbohydrate metabolic process"/>
    <property type="evidence" value="ECO:0007669"/>
    <property type="project" value="InterPro"/>
</dbReference>
<feature type="domain" description="Sialate O-acetylesterase" evidence="3">
    <location>
        <begin position="421"/>
        <end position="528"/>
    </location>
</feature>
<dbReference type="GO" id="GO:0001681">
    <property type="term" value="F:sialate O-acetylesterase activity"/>
    <property type="evidence" value="ECO:0007669"/>
    <property type="project" value="InterPro"/>
</dbReference>
<feature type="signal peptide" evidence="2">
    <location>
        <begin position="1"/>
        <end position="22"/>
    </location>
</feature>
<dbReference type="Gene3D" id="2.60.120.260">
    <property type="entry name" value="Galactose-binding domain-like"/>
    <property type="match status" value="1"/>
</dbReference>
<evidence type="ECO:0000256" key="1">
    <source>
        <dbReference type="ARBA" id="ARBA00022801"/>
    </source>
</evidence>
<evidence type="ECO:0000313" key="4">
    <source>
        <dbReference type="EMBL" id="QJD78809.1"/>
    </source>
</evidence>
<dbReference type="GO" id="GO:0004553">
    <property type="term" value="F:hydrolase activity, hydrolyzing O-glycosyl compounds"/>
    <property type="evidence" value="ECO:0007669"/>
    <property type="project" value="InterPro"/>
</dbReference>
<evidence type="ECO:0000256" key="2">
    <source>
        <dbReference type="SAM" id="SignalP"/>
    </source>
</evidence>
<dbReference type="InterPro" id="IPR008979">
    <property type="entry name" value="Galactose-bd-like_sf"/>
</dbReference>
<name>A0A7L5DK31_9BACT</name>
<dbReference type="Proteomes" id="UP000501128">
    <property type="component" value="Chromosome"/>
</dbReference>
<dbReference type="InterPro" id="IPR013783">
    <property type="entry name" value="Ig-like_fold"/>
</dbReference>
<proteinExistence type="predicted"/>
<dbReference type="RefSeq" id="WP_169550776.1">
    <property type="nucleotide sequence ID" value="NZ_CP051677.1"/>
</dbReference>
<dbReference type="InterPro" id="IPR036514">
    <property type="entry name" value="SGNH_hydro_sf"/>
</dbReference>
<evidence type="ECO:0000259" key="3">
    <source>
        <dbReference type="Pfam" id="PF03629"/>
    </source>
</evidence>
<organism evidence="4 5">
    <name type="scientific">Spirosoma rhododendri</name>
    <dbReference type="NCBI Taxonomy" id="2728024"/>
    <lineage>
        <taxon>Bacteria</taxon>
        <taxon>Pseudomonadati</taxon>
        <taxon>Bacteroidota</taxon>
        <taxon>Cytophagia</taxon>
        <taxon>Cytophagales</taxon>
        <taxon>Cytophagaceae</taxon>
        <taxon>Spirosoma</taxon>
    </lineage>
</organism>
<dbReference type="SUPFAM" id="SSF52266">
    <property type="entry name" value="SGNH hydrolase"/>
    <property type="match status" value="1"/>
</dbReference>
<keyword evidence="1" id="KW-0378">Hydrolase</keyword>
<accession>A0A7L5DK31</accession>
<protein>
    <submittedName>
        <fullName evidence="4">Sialate O-acetylesterase</fullName>
    </submittedName>
</protein>
<gene>
    <name evidence="4" type="ORF">HH216_10490</name>
</gene>
<dbReference type="SUPFAM" id="SSF49785">
    <property type="entry name" value="Galactose-binding domain-like"/>
    <property type="match status" value="1"/>
</dbReference>
<feature type="domain" description="Sialate O-acetylesterase" evidence="3">
    <location>
        <begin position="106"/>
        <end position="223"/>
    </location>
</feature>
<dbReference type="KEGG" id="srho:HH216_10490"/>
<dbReference type="EMBL" id="CP051677">
    <property type="protein sequence ID" value="QJD78809.1"/>
    <property type="molecule type" value="Genomic_DNA"/>
</dbReference>
<dbReference type="Gene3D" id="3.40.50.1110">
    <property type="entry name" value="SGNH hydrolase"/>
    <property type="match status" value="2"/>
</dbReference>
<dbReference type="PANTHER" id="PTHR22901:SF0">
    <property type="entry name" value="SIALATE O-ACETYLESTERASE"/>
    <property type="match status" value="1"/>
</dbReference>
<dbReference type="Gene3D" id="2.60.40.10">
    <property type="entry name" value="Immunoglobulins"/>
    <property type="match status" value="1"/>
</dbReference>
<keyword evidence="5" id="KW-1185">Reference proteome</keyword>
<dbReference type="Pfam" id="PF03629">
    <property type="entry name" value="SASA"/>
    <property type="match status" value="2"/>
</dbReference>
<keyword evidence="2" id="KW-0732">Signal</keyword>
<dbReference type="InterPro" id="IPR039329">
    <property type="entry name" value="SIAE"/>
</dbReference>
<feature type="chain" id="PRO_5029500995" evidence="2">
    <location>
        <begin position="23"/>
        <end position="657"/>
    </location>
</feature>
<evidence type="ECO:0000313" key="5">
    <source>
        <dbReference type="Proteomes" id="UP000501128"/>
    </source>
</evidence>
<dbReference type="InterPro" id="IPR005181">
    <property type="entry name" value="SASA"/>
</dbReference>
<reference evidence="4 5" key="1">
    <citation type="submission" date="2020-04" db="EMBL/GenBank/DDBJ databases">
        <title>Genome sequencing of novel species.</title>
        <authorList>
            <person name="Heo J."/>
            <person name="Kim S.-J."/>
            <person name="Kim J.-S."/>
            <person name="Hong S.-B."/>
            <person name="Kwon S.-W."/>
        </authorList>
    </citation>
    <scope>NUCLEOTIDE SEQUENCE [LARGE SCALE GENOMIC DNA]</scope>
    <source>
        <strain evidence="4 5">CJU-R4</strain>
    </source>
</reference>
<dbReference type="PANTHER" id="PTHR22901">
    <property type="entry name" value="SIALATE O-ACETYLESTERASE"/>
    <property type="match status" value="1"/>
</dbReference>